<evidence type="ECO:0008006" key="4">
    <source>
        <dbReference type="Google" id="ProtNLM"/>
    </source>
</evidence>
<keyword evidence="1" id="KW-0732">Signal</keyword>
<feature type="chain" id="PRO_5046405648" description="TIGR03016 family PEP-CTERM system-associated outer membrane protein" evidence="1">
    <location>
        <begin position="43"/>
        <end position="538"/>
    </location>
</feature>
<organism evidence="2 3">
    <name type="scientific">Geomonas diazotrophica</name>
    <dbReference type="NCBI Taxonomy" id="2843197"/>
    <lineage>
        <taxon>Bacteria</taxon>
        <taxon>Pseudomonadati</taxon>
        <taxon>Thermodesulfobacteriota</taxon>
        <taxon>Desulfuromonadia</taxon>
        <taxon>Geobacterales</taxon>
        <taxon>Geobacteraceae</taxon>
        <taxon>Geomonas</taxon>
    </lineage>
</organism>
<evidence type="ECO:0000256" key="1">
    <source>
        <dbReference type="SAM" id="SignalP"/>
    </source>
</evidence>
<reference evidence="2 3" key="1">
    <citation type="submission" date="2021-06" db="EMBL/GenBank/DDBJ databases">
        <title>Gemonas diversity in paddy soil.</title>
        <authorList>
            <person name="Liu G."/>
        </authorList>
    </citation>
    <scope>NUCLEOTIDE SEQUENCE [LARGE SCALE GENOMIC DNA]</scope>
    <source>
        <strain evidence="2 3">RG29</strain>
    </source>
</reference>
<evidence type="ECO:0000313" key="2">
    <source>
        <dbReference type="EMBL" id="QWV97713.1"/>
    </source>
</evidence>
<dbReference type="EMBL" id="CP076724">
    <property type="protein sequence ID" value="QWV97713.1"/>
    <property type="molecule type" value="Genomic_DNA"/>
</dbReference>
<keyword evidence="3" id="KW-1185">Reference proteome</keyword>
<sequence length="538" mass="58317">MPLESTTHSLIPRPGRSSAGAFFVPCLLLAALFAAAPPPAGASYPEPGPPAASATSLPAQPDIFPLQLPGLRLDAPSPVAPGSRTEFRAEYPKEPGSGVPAFVLQRGEYGGSGYKLLVEMGDLQLKQTRNTLQEVRGRGGRFSFLTGSFGNRATLETFATSDAHGEGADDTLVGATGELSLLDESASFKTILLSGRKSLDREGRWPAAGARRGDVAGFVAQLKPLKGLVAAEAEYDCSSYDASTSDLTSPMRDTAYRLKLSGGWGPSRYTALYERTGPRYLLMSAGPPRDREGGSFGVETVLALHAFDVKLSRYNDNVENNPLAPRVNRYEGVFDYRFRGVKMLPLALQYRKTVIDSGREPLGTLPKDVAEDAVSGQLNYLAGSWDLGVRGGMSQRIDRLRQQRELATTSLGFLPRFSAGSFTLLPDLSLKRITDFNAAQRTDQYALNLGVSGKLLEKRVDYEIKGGYKRECTGVPGTGKETFGAKLKAVYPLARFFNWSRQPSLAVKGEYNEVNNLTEDRRENDFSLLISLDGGSFL</sequence>
<protein>
    <recommendedName>
        <fullName evidence="4">TIGR03016 family PEP-CTERM system-associated outer membrane protein</fullName>
    </recommendedName>
</protein>
<evidence type="ECO:0000313" key="3">
    <source>
        <dbReference type="Proteomes" id="UP000683493"/>
    </source>
</evidence>
<proteinExistence type="predicted"/>
<accession>A0ABX8JHB9</accession>
<feature type="signal peptide" evidence="1">
    <location>
        <begin position="1"/>
        <end position="42"/>
    </location>
</feature>
<dbReference type="Proteomes" id="UP000683493">
    <property type="component" value="Chromosome"/>
</dbReference>
<gene>
    <name evidence="2" type="ORF">KP005_20685</name>
</gene>
<name>A0ABX8JHB9_9BACT</name>